<keyword evidence="2" id="KW-0378">Hydrolase</keyword>
<dbReference type="PANTHER" id="PTHR10161">
    <property type="entry name" value="TARTRATE-RESISTANT ACID PHOSPHATASE TYPE 5"/>
    <property type="match status" value="1"/>
</dbReference>
<protein>
    <recommendedName>
        <fullName evidence="6">Calcineurin-like phosphoesterase domain-containing protein</fullName>
    </recommendedName>
</protein>
<dbReference type="GO" id="GO:0016787">
    <property type="term" value="F:hydrolase activity"/>
    <property type="evidence" value="ECO:0007669"/>
    <property type="project" value="UniProtKB-KW"/>
</dbReference>
<evidence type="ECO:0008006" key="6">
    <source>
        <dbReference type="Google" id="ProtNLM"/>
    </source>
</evidence>
<proteinExistence type="predicted"/>
<dbReference type="AlphaFoldDB" id="A0A0C2J3W1"/>
<accession>A0A0C2J3W1</accession>
<feature type="chain" id="PRO_5002167448" description="Calcineurin-like phosphoesterase domain-containing protein" evidence="3">
    <location>
        <begin position="17"/>
        <end position="141"/>
    </location>
</feature>
<evidence type="ECO:0000256" key="1">
    <source>
        <dbReference type="ARBA" id="ARBA00022729"/>
    </source>
</evidence>
<organism evidence="4 5">
    <name type="scientific">Thelohanellus kitauei</name>
    <name type="common">Myxosporean</name>
    <dbReference type="NCBI Taxonomy" id="669202"/>
    <lineage>
        <taxon>Eukaryota</taxon>
        <taxon>Metazoa</taxon>
        <taxon>Cnidaria</taxon>
        <taxon>Myxozoa</taxon>
        <taxon>Myxosporea</taxon>
        <taxon>Bivalvulida</taxon>
        <taxon>Platysporina</taxon>
        <taxon>Myxobolidae</taxon>
        <taxon>Thelohanellus</taxon>
    </lineage>
</organism>
<feature type="signal peptide" evidence="3">
    <location>
        <begin position="1"/>
        <end position="16"/>
    </location>
</feature>
<evidence type="ECO:0000313" key="5">
    <source>
        <dbReference type="Proteomes" id="UP000031668"/>
    </source>
</evidence>
<dbReference type="PANTHER" id="PTHR10161:SF14">
    <property type="entry name" value="TARTRATE-RESISTANT ACID PHOSPHATASE TYPE 5"/>
    <property type="match status" value="1"/>
</dbReference>
<dbReference type="SUPFAM" id="SSF56300">
    <property type="entry name" value="Metallo-dependent phosphatases"/>
    <property type="match status" value="1"/>
</dbReference>
<keyword evidence="1 3" id="KW-0732">Signal</keyword>
<gene>
    <name evidence="4" type="ORF">RF11_15006</name>
</gene>
<dbReference type="Gene3D" id="3.60.21.10">
    <property type="match status" value="1"/>
</dbReference>
<evidence type="ECO:0000313" key="4">
    <source>
        <dbReference type="EMBL" id="KII63772.1"/>
    </source>
</evidence>
<dbReference type="EMBL" id="JWZT01004591">
    <property type="protein sequence ID" value="KII63772.1"/>
    <property type="molecule type" value="Genomic_DNA"/>
</dbReference>
<dbReference type="InterPro" id="IPR029052">
    <property type="entry name" value="Metallo-depent_PP-like"/>
</dbReference>
<keyword evidence="5" id="KW-1185">Reference proteome</keyword>
<evidence type="ECO:0000256" key="3">
    <source>
        <dbReference type="SAM" id="SignalP"/>
    </source>
</evidence>
<dbReference type="Proteomes" id="UP000031668">
    <property type="component" value="Unassembled WGS sequence"/>
</dbReference>
<sequence>MIILLYLAFLTAQITAVYHHDPKTYDEDELHIVVLGDFGKSENKSKIKANVVKQIKERNKEKPYGKGILLGDNYYPDGLTRGDFSPIHKVFSDSFTATEFPIDFLSVLGNHGYHGDIETFIQYYNHDKRYYQPARYYLYSK</sequence>
<reference evidence="4 5" key="1">
    <citation type="journal article" date="2014" name="Genome Biol. Evol.">
        <title>The genome of the myxosporean Thelohanellus kitauei shows adaptations to nutrient acquisition within its fish host.</title>
        <authorList>
            <person name="Yang Y."/>
            <person name="Xiong J."/>
            <person name="Zhou Z."/>
            <person name="Huo F."/>
            <person name="Miao W."/>
            <person name="Ran C."/>
            <person name="Liu Y."/>
            <person name="Zhang J."/>
            <person name="Feng J."/>
            <person name="Wang M."/>
            <person name="Wang M."/>
            <person name="Wang L."/>
            <person name="Yao B."/>
        </authorList>
    </citation>
    <scope>NUCLEOTIDE SEQUENCE [LARGE SCALE GENOMIC DNA]</scope>
    <source>
        <strain evidence="4">Wuqing</strain>
    </source>
</reference>
<dbReference type="InterPro" id="IPR051558">
    <property type="entry name" value="Metallophosphoesterase_PAP"/>
</dbReference>
<name>A0A0C2J3W1_THEKT</name>
<evidence type="ECO:0000256" key="2">
    <source>
        <dbReference type="ARBA" id="ARBA00022801"/>
    </source>
</evidence>
<comment type="caution">
    <text evidence="4">The sequence shown here is derived from an EMBL/GenBank/DDBJ whole genome shotgun (WGS) entry which is preliminary data.</text>
</comment>
<dbReference type="OrthoDB" id="411211at2759"/>